<sequence>MFASILSSSQSLSLLWLDALRNFNSEWEVSWAPTVCRTDKQMWVRFPEVCEDQESMIMKFKSPVCSSFAMKTGAGGIILTLVCHKHVEGIMKLGRVNIPGVLHPLTPQHGRQIEIENTFELAIMGLTDEIDSVEAILERWLTETFVVDGELTFAGIWSSPDASEALIFHMTMWEAATKVLSSTTAELFNQTFGRKYPTLVAPQSVYAINHKGLWRNKTICETFAKGSESMTENFKTLQQQINMLKAETKQGIIRKTTFILGQTCLEEVIFLMMQAMQLEMSTINFNLASVTTAVLSLQSSVDNAHLALLAQSTEISLSRNLAEVQTARFMLHSQLVMTNDPKERGEAESIINMLDTQEREIHTKLDTANCDFQTLIGGPVGQLMPPLSTPPGLPPCILKSVAHVDNEQPQQSSVKWQRTMSEPAEEQVVAANLTAEDGMVVEDAAPATEVSQGRAVVIDVVLSTLNGGCAGHRIIGAYAPWNLGGSGDVRHFWNDIAQLCLSSPTSWTMVGDFNVTVSSLERISGVDFKLGLVLVQSTIKAVCSSITHQGPSEVGKG</sequence>
<organism evidence="1 2">
    <name type="scientific">Laccaria amethystina LaAM-08-1</name>
    <dbReference type="NCBI Taxonomy" id="1095629"/>
    <lineage>
        <taxon>Eukaryota</taxon>
        <taxon>Fungi</taxon>
        <taxon>Dikarya</taxon>
        <taxon>Basidiomycota</taxon>
        <taxon>Agaricomycotina</taxon>
        <taxon>Agaricomycetes</taxon>
        <taxon>Agaricomycetidae</taxon>
        <taxon>Agaricales</taxon>
        <taxon>Agaricineae</taxon>
        <taxon>Hydnangiaceae</taxon>
        <taxon>Laccaria</taxon>
    </lineage>
</organism>
<evidence type="ECO:0000313" key="2">
    <source>
        <dbReference type="Proteomes" id="UP000054477"/>
    </source>
</evidence>
<reference evidence="1 2" key="1">
    <citation type="submission" date="2014-04" db="EMBL/GenBank/DDBJ databases">
        <authorList>
            <consortium name="DOE Joint Genome Institute"/>
            <person name="Kuo A."/>
            <person name="Kohler A."/>
            <person name="Nagy L.G."/>
            <person name="Floudas D."/>
            <person name="Copeland A."/>
            <person name="Barry K.W."/>
            <person name="Cichocki N."/>
            <person name="Veneault-Fourrey C."/>
            <person name="LaButti K."/>
            <person name="Lindquist E.A."/>
            <person name="Lipzen A."/>
            <person name="Lundell T."/>
            <person name="Morin E."/>
            <person name="Murat C."/>
            <person name="Sun H."/>
            <person name="Tunlid A."/>
            <person name="Henrissat B."/>
            <person name="Grigoriev I.V."/>
            <person name="Hibbett D.S."/>
            <person name="Martin F."/>
            <person name="Nordberg H.P."/>
            <person name="Cantor M.N."/>
            <person name="Hua S.X."/>
        </authorList>
    </citation>
    <scope>NUCLEOTIDE SEQUENCE [LARGE SCALE GENOMIC DNA]</scope>
    <source>
        <strain evidence="1 2">LaAM-08-1</strain>
    </source>
</reference>
<name>A0A0C9Y251_9AGAR</name>
<dbReference type="HOGENOM" id="CLU_489208_0_0_1"/>
<accession>A0A0C9Y251</accession>
<dbReference type="AlphaFoldDB" id="A0A0C9Y251"/>
<gene>
    <name evidence="1" type="ORF">K443DRAFT_130973</name>
</gene>
<reference evidence="2" key="2">
    <citation type="submission" date="2015-01" db="EMBL/GenBank/DDBJ databases">
        <title>Evolutionary Origins and Diversification of the Mycorrhizal Mutualists.</title>
        <authorList>
            <consortium name="DOE Joint Genome Institute"/>
            <consortium name="Mycorrhizal Genomics Consortium"/>
            <person name="Kohler A."/>
            <person name="Kuo A."/>
            <person name="Nagy L.G."/>
            <person name="Floudas D."/>
            <person name="Copeland A."/>
            <person name="Barry K.W."/>
            <person name="Cichocki N."/>
            <person name="Veneault-Fourrey C."/>
            <person name="LaButti K."/>
            <person name="Lindquist E.A."/>
            <person name="Lipzen A."/>
            <person name="Lundell T."/>
            <person name="Morin E."/>
            <person name="Murat C."/>
            <person name="Riley R."/>
            <person name="Ohm R."/>
            <person name="Sun H."/>
            <person name="Tunlid A."/>
            <person name="Henrissat B."/>
            <person name="Grigoriev I.V."/>
            <person name="Hibbett D.S."/>
            <person name="Martin F."/>
        </authorList>
    </citation>
    <scope>NUCLEOTIDE SEQUENCE [LARGE SCALE GENOMIC DNA]</scope>
    <source>
        <strain evidence="2">LaAM-08-1</strain>
    </source>
</reference>
<protein>
    <submittedName>
        <fullName evidence="1">Uncharacterized protein</fullName>
    </submittedName>
</protein>
<evidence type="ECO:0000313" key="1">
    <source>
        <dbReference type="EMBL" id="KIK04137.1"/>
    </source>
</evidence>
<keyword evidence="2" id="KW-1185">Reference proteome</keyword>
<dbReference type="EMBL" id="KN838572">
    <property type="protein sequence ID" value="KIK04137.1"/>
    <property type="molecule type" value="Genomic_DNA"/>
</dbReference>
<dbReference type="Proteomes" id="UP000054477">
    <property type="component" value="Unassembled WGS sequence"/>
</dbReference>
<dbReference type="OrthoDB" id="2998612at2759"/>
<proteinExistence type="predicted"/>